<organism evidence="3 4">
    <name type="scientific">Orenia metallireducens</name>
    <dbReference type="NCBI Taxonomy" id="1413210"/>
    <lineage>
        <taxon>Bacteria</taxon>
        <taxon>Bacillati</taxon>
        <taxon>Bacillota</taxon>
        <taxon>Clostridia</taxon>
        <taxon>Halanaerobiales</taxon>
        <taxon>Halobacteroidaceae</taxon>
        <taxon>Orenia</taxon>
    </lineage>
</organism>
<feature type="domain" description="S1 motif" evidence="2">
    <location>
        <begin position="142"/>
        <end position="204"/>
    </location>
</feature>
<accession>A0A1C0A952</accession>
<dbReference type="InterPro" id="IPR014464">
    <property type="entry name" value="CvfB_fam"/>
</dbReference>
<dbReference type="AlphaFoldDB" id="A0A1C0A952"/>
<protein>
    <submittedName>
        <fullName evidence="3">GntR family transcriptional regulator</fullName>
    </submittedName>
</protein>
<dbReference type="GO" id="GO:0003676">
    <property type="term" value="F:nucleic acid binding"/>
    <property type="evidence" value="ECO:0007669"/>
    <property type="project" value="InterPro"/>
</dbReference>
<dbReference type="PANTHER" id="PTHR37296:SF1">
    <property type="entry name" value="CONSERVED VIRULENCE FACTOR B"/>
    <property type="match status" value="1"/>
</dbReference>
<name>A0A1C0A952_9FIRM</name>
<gene>
    <name evidence="3" type="ORF">U472_04815</name>
</gene>
<evidence type="ECO:0000313" key="3">
    <source>
        <dbReference type="EMBL" id="OCL26820.1"/>
    </source>
</evidence>
<dbReference type="EMBL" id="LWDV01000008">
    <property type="protein sequence ID" value="OCL26820.1"/>
    <property type="molecule type" value="Genomic_DNA"/>
</dbReference>
<feature type="domain" description="S1 motif" evidence="2">
    <location>
        <begin position="2"/>
        <end position="62"/>
    </location>
</feature>
<dbReference type="InterPro" id="IPR039566">
    <property type="entry name" value="CvfB_S1_st"/>
</dbReference>
<dbReference type="Gene3D" id="1.10.10.10">
    <property type="entry name" value="Winged helix-like DNA-binding domain superfamily/Winged helix DNA-binding domain"/>
    <property type="match status" value="1"/>
</dbReference>
<sequence>MKIGRYNEGKVVKETDFGLYLEIDGEEVLLPNKYIPENTEIDDNLNVFIYKDSEDRPIATTLTPKAGVGDYAYLEVKDVTRIGAFLDWGLEKDLLVPYREQPGKMKKGKSYVVRVYLDEETDRIVATEKFDRFINHSKLDVSENDEVDILIYRYTDLGVEVIVNNKYYGLVYSDDIYKNLKIGQRYKGYIKKVREDNKIDVSLRKPGYGRIEDAKDKILKKLKKEEGFISLNDNSSPHLIKKLLQMSKGTFKKAIGGLYKEEIIDITDEGIKLRD</sequence>
<dbReference type="SUPFAM" id="SSF50249">
    <property type="entry name" value="Nucleic acid-binding proteins"/>
    <property type="match status" value="2"/>
</dbReference>
<dbReference type="OrthoDB" id="9801597at2"/>
<dbReference type="PANTHER" id="PTHR37296">
    <property type="entry name" value="CONSERVED VIRULENCE FACTOR B"/>
    <property type="match status" value="1"/>
</dbReference>
<dbReference type="Gene3D" id="2.40.50.140">
    <property type="entry name" value="Nucleic acid-binding proteins"/>
    <property type="match status" value="2"/>
</dbReference>
<dbReference type="InterPro" id="IPR036388">
    <property type="entry name" value="WH-like_DNA-bd_sf"/>
</dbReference>
<dbReference type="PIRSF" id="PIRSF012524">
    <property type="entry name" value="YitL_S1"/>
    <property type="match status" value="1"/>
</dbReference>
<reference evidence="4" key="1">
    <citation type="submission" date="2016-07" db="EMBL/GenBank/DDBJ databases">
        <authorList>
            <person name="Florea S."/>
            <person name="Webb J.S."/>
            <person name="Jaromczyk J."/>
            <person name="Schardl C.L."/>
        </authorList>
    </citation>
    <scope>NUCLEOTIDE SEQUENCE [LARGE SCALE GENOMIC DNA]</scope>
    <source>
        <strain evidence="4">Z6</strain>
    </source>
</reference>
<reference evidence="3 4" key="2">
    <citation type="submission" date="2016-08" db="EMBL/GenBank/DDBJ databases">
        <title>Orenia metallireducens sp. nov. strain Z6, a Novel Metal-reducing Firmicute from the Deep Subsurface.</title>
        <authorList>
            <person name="Maxim B.I."/>
            <person name="Kenneth K."/>
            <person name="Flynn T.M."/>
            <person name="Oloughlin E.J."/>
            <person name="Locke R.A."/>
            <person name="Weber J.R."/>
            <person name="Egan S.M."/>
            <person name="Mackie R.I."/>
            <person name="Cann I.K."/>
        </authorList>
    </citation>
    <scope>NUCLEOTIDE SEQUENCE [LARGE SCALE GENOMIC DNA]</scope>
    <source>
        <strain evidence="3 4">Z6</strain>
    </source>
</reference>
<dbReference type="InterPro" id="IPR012340">
    <property type="entry name" value="NA-bd_OB-fold"/>
</dbReference>
<evidence type="ECO:0000313" key="4">
    <source>
        <dbReference type="Proteomes" id="UP000093514"/>
    </source>
</evidence>
<dbReference type="Pfam" id="PF17783">
    <property type="entry name" value="WHD_CvfB"/>
    <property type="match status" value="1"/>
</dbReference>
<comment type="similarity">
    <text evidence="1">Belongs to the CvfB family.</text>
</comment>
<keyword evidence="4" id="KW-1185">Reference proteome</keyword>
<dbReference type="Proteomes" id="UP000093514">
    <property type="component" value="Unassembled WGS sequence"/>
</dbReference>
<dbReference type="RefSeq" id="WP_068716092.1">
    <property type="nucleotide sequence ID" value="NZ_LWDV01000008.1"/>
</dbReference>
<dbReference type="Pfam" id="PF13509">
    <property type="entry name" value="S1_2"/>
    <property type="match status" value="2"/>
</dbReference>
<dbReference type="InterPro" id="IPR003029">
    <property type="entry name" value="S1_domain"/>
</dbReference>
<evidence type="ECO:0000256" key="1">
    <source>
        <dbReference type="PIRNR" id="PIRNR012524"/>
    </source>
</evidence>
<feature type="domain" description="S1 motif" evidence="2">
    <location>
        <begin position="67"/>
        <end position="129"/>
    </location>
</feature>
<evidence type="ECO:0000259" key="2">
    <source>
        <dbReference type="SMART" id="SM00316"/>
    </source>
</evidence>
<dbReference type="InterPro" id="IPR040764">
    <property type="entry name" value="CvfB_WH"/>
</dbReference>
<comment type="caution">
    <text evidence="3">The sequence shown here is derived from an EMBL/GenBank/DDBJ whole genome shotgun (WGS) entry which is preliminary data.</text>
</comment>
<dbReference type="SMART" id="SM00316">
    <property type="entry name" value="S1"/>
    <property type="match status" value="3"/>
</dbReference>
<proteinExistence type="inferred from homology"/>